<dbReference type="Pfam" id="PF13459">
    <property type="entry name" value="Fer4_15"/>
    <property type="match status" value="1"/>
</dbReference>
<evidence type="ECO:0000313" key="2">
    <source>
        <dbReference type="Proteomes" id="UP001555826"/>
    </source>
</evidence>
<dbReference type="SUPFAM" id="SSF54862">
    <property type="entry name" value="4Fe-4S ferredoxins"/>
    <property type="match status" value="1"/>
</dbReference>
<name>A0ABV3P9D0_9ACTN</name>
<dbReference type="RefSeq" id="WP_367639329.1">
    <property type="nucleotide sequence ID" value="NZ_JBFNQN010000010.1"/>
</dbReference>
<proteinExistence type="predicted"/>
<organism evidence="1 2">
    <name type="scientific">Kineococcus endophyticus</name>
    <dbReference type="NCBI Taxonomy" id="1181883"/>
    <lineage>
        <taxon>Bacteria</taxon>
        <taxon>Bacillati</taxon>
        <taxon>Actinomycetota</taxon>
        <taxon>Actinomycetes</taxon>
        <taxon>Kineosporiales</taxon>
        <taxon>Kineosporiaceae</taxon>
        <taxon>Kineococcus</taxon>
    </lineage>
</organism>
<evidence type="ECO:0000313" key="1">
    <source>
        <dbReference type="EMBL" id="MEW9266205.1"/>
    </source>
</evidence>
<dbReference type="Proteomes" id="UP001555826">
    <property type="component" value="Unassembled WGS sequence"/>
</dbReference>
<keyword evidence="2" id="KW-1185">Reference proteome</keyword>
<gene>
    <name evidence="1" type="ORF">AB1207_15745</name>
</gene>
<dbReference type="Gene3D" id="3.30.70.20">
    <property type="match status" value="1"/>
</dbReference>
<dbReference type="EMBL" id="JBFNQN010000010">
    <property type="protein sequence ID" value="MEW9266205.1"/>
    <property type="molecule type" value="Genomic_DNA"/>
</dbReference>
<accession>A0ABV3P9D0</accession>
<reference evidence="1 2" key="1">
    <citation type="submission" date="2024-07" db="EMBL/GenBank/DDBJ databases">
        <authorList>
            <person name="Thanompreechachai J."/>
            <person name="Duangmal K."/>
        </authorList>
    </citation>
    <scope>NUCLEOTIDE SEQUENCE [LARGE SCALE GENOMIC DNA]</scope>
    <source>
        <strain evidence="1 2">KCTC 19886</strain>
    </source>
</reference>
<sequence length="73" mass="7775">MSELRIDFAACDGHGVCTGLLPELLVADDWGFPAVRGGGRRAVVPEELRGRARDAERMCPVLALRVAAAERAG</sequence>
<comment type="caution">
    <text evidence="1">The sequence shown here is derived from an EMBL/GenBank/DDBJ whole genome shotgun (WGS) entry which is preliminary data.</text>
</comment>
<protein>
    <submittedName>
        <fullName evidence="1">Ferredoxin</fullName>
    </submittedName>
</protein>